<evidence type="ECO:0000313" key="2">
    <source>
        <dbReference type="Proteomes" id="UP000680714"/>
    </source>
</evidence>
<evidence type="ECO:0000313" key="1">
    <source>
        <dbReference type="EMBL" id="MBR9973615.1"/>
    </source>
</evidence>
<sequence length="79" mass="8409">MILYTLRCAHDHHFEHWFDNSGDYDTKKAEGALVCPQCGDTVVEKAIMAPNVGKSSSTPAPAPACTPMGCGGCQFAGQH</sequence>
<dbReference type="Pfam" id="PF06676">
    <property type="entry name" value="DUF1178"/>
    <property type="match status" value="1"/>
</dbReference>
<protein>
    <submittedName>
        <fullName evidence="1">DUF1178 family protein</fullName>
    </submittedName>
</protein>
<accession>A0ABS5IGQ4</accession>
<dbReference type="RefSeq" id="WP_211551519.1">
    <property type="nucleotide sequence ID" value="NZ_JAGTUF010000027.1"/>
</dbReference>
<dbReference type="Proteomes" id="UP000680714">
    <property type="component" value="Unassembled WGS sequence"/>
</dbReference>
<proteinExistence type="predicted"/>
<organism evidence="1 2">
    <name type="scientific">Magnetospirillum sulfuroxidans</name>
    <dbReference type="NCBI Taxonomy" id="611300"/>
    <lineage>
        <taxon>Bacteria</taxon>
        <taxon>Pseudomonadati</taxon>
        <taxon>Pseudomonadota</taxon>
        <taxon>Alphaproteobacteria</taxon>
        <taxon>Rhodospirillales</taxon>
        <taxon>Rhodospirillaceae</taxon>
        <taxon>Magnetospirillum</taxon>
    </lineage>
</organism>
<gene>
    <name evidence="1" type="ORF">KEC16_17950</name>
</gene>
<dbReference type="InterPro" id="IPR009562">
    <property type="entry name" value="DUF1178"/>
</dbReference>
<reference evidence="1 2" key="1">
    <citation type="submission" date="2021-04" db="EMBL/GenBank/DDBJ databases">
        <title>Magnetospirillum sulfuroxidans sp. nov., a facultative chemolithoautotrophic sulfur-oxidizing alphaproteobacterium isolated from freshwater sediment and proposals for Paramagetospirillum gen. nov., and Magnetospirillaceae fam. nov.</title>
        <authorList>
            <person name="Koziaeva V."/>
            <person name="Geelhoed J.S."/>
            <person name="Sorokin D.Y."/>
            <person name="Grouzdev D.S."/>
        </authorList>
    </citation>
    <scope>NUCLEOTIDE SEQUENCE [LARGE SCALE GENOMIC DNA]</scope>
    <source>
        <strain evidence="1 2">J10</strain>
    </source>
</reference>
<name>A0ABS5IGQ4_9PROT</name>
<keyword evidence="2" id="KW-1185">Reference proteome</keyword>
<dbReference type="EMBL" id="JAGTUF010000027">
    <property type="protein sequence ID" value="MBR9973615.1"/>
    <property type="molecule type" value="Genomic_DNA"/>
</dbReference>
<comment type="caution">
    <text evidence="1">The sequence shown here is derived from an EMBL/GenBank/DDBJ whole genome shotgun (WGS) entry which is preliminary data.</text>
</comment>